<gene>
    <name evidence="1" type="ORF">E6O75_ATG08496</name>
</gene>
<keyword evidence="2" id="KW-1185">Reference proteome</keyword>
<dbReference type="AlphaFoldDB" id="A0A4Z1NI57"/>
<evidence type="ECO:0000313" key="1">
    <source>
        <dbReference type="EMBL" id="TID15243.1"/>
    </source>
</evidence>
<proteinExistence type="predicted"/>
<accession>A0A4Z1NI57</accession>
<sequence>MSVSRIQKEYSTCQTAIRSSTSPESQSTPFHAYQKEWKLPSLYCNWPRKRELCLSLALYPNSPTTAVLPVVIESIPPSPGFRLSSSVGHPLSFKLLELAHQEHITSHLINRQNYSPSTLSFTLPSFK</sequence>
<name>A0A4Z1NI57_9PEZI</name>
<comment type="caution">
    <text evidence="1">The sequence shown here is derived from an EMBL/GenBank/DDBJ whole genome shotgun (WGS) entry which is preliminary data.</text>
</comment>
<dbReference type="Proteomes" id="UP000298493">
    <property type="component" value="Unassembled WGS sequence"/>
</dbReference>
<organism evidence="1 2">
    <name type="scientific">Venturia nashicola</name>
    <dbReference type="NCBI Taxonomy" id="86259"/>
    <lineage>
        <taxon>Eukaryota</taxon>
        <taxon>Fungi</taxon>
        <taxon>Dikarya</taxon>
        <taxon>Ascomycota</taxon>
        <taxon>Pezizomycotina</taxon>
        <taxon>Dothideomycetes</taxon>
        <taxon>Pleosporomycetidae</taxon>
        <taxon>Venturiales</taxon>
        <taxon>Venturiaceae</taxon>
        <taxon>Venturia</taxon>
    </lineage>
</organism>
<evidence type="ECO:0000313" key="2">
    <source>
        <dbReference type="Proteomes" id="UP000298493"/>
    </source>
</evidence>
<dbReference type="EMBL" id="SNSC02000021">
    <property type="protein sequence ID" value="TID15243.1"/>
    <property type="molecule type" value="Genomic_DNA"/>
</dbReference>
<reference evidence="1 2" key="1">
    <citation type="submission" date="2019-04" db="EMBL/GenBank/DDBJ databases">
        <title>High contiguity whole genome sequence and gene annotation resource for two Venturia nashicola isolates.</title>
        <authorList>
            <person name="Prokchorchik M."/>
            <person name="Won K."/>
            <person name="Lee Y."/>
            <person name="Choi E.D."/>
            <person name="Segonzac C."/>
            <person name="Sohn K.H."/>
        </authorList>
    </citation>
    <scope>NUCLEOTIDE SEQUENCE [LARGE SCALE GENOMIC DNA]</scope>
    <source>
        <strain evidence="1 2">PRI2</strain>
    </source>
</reference>
<protein>
    <submittedName>
        <fullName evidence="1">Uncharacterized protein</fullName>
    </submittedName>
</protein>